<dbReference type="GO" id="GO:0016020">
    <property type="term" value="C:membrane"/>
    <property type="evidence" value="ECO:0007669"/>
    <property type="project" value="UniProtKB-SubCell"/>
</dbReference>
<keyword evidence="4 5" id="KW-0472">Membrane</keyword>
<sequence>MMRVNHNNRIFRGDFLKLSDKQKKMLQGAVAPTIVATLIFFITYFFFGMENTMIGPFATLSFLRCRNMCNHYECLIRNFSVYMIMAVLSFLAVLNLPLCIIVNAIALFWIACLLIDEYNPNNYFPAGMALIFFQIAPVHTVSDLGNRLLALLASFGIVFLFACFLSLNTTVQNRLKALISDGFDVCKELLAQTGCITADSHSAQNETSEQVPELHKKLCTINQHISREIYSANRATLRLKGKTNWYCRFVLVFQIINYLTDHAQEDNNQQTARGIYEKFYAQFQEIEPATDYRRLNFRIRKPDIRNLRFRFALRQVIVLTPCLVLAYLWQTNNIYWLVISVFFMMIPFTEYTMQRVRQRVFGTMAGIVLSFILFTIFPDFTSRVVIMTAANFLIYATDGYGPTVAFITCSALALQSIDSNIPVVLTQRLIYTLLGGGIALLSNRYIFPVRLQKQMQYLFELLRTLREQLAEIGIHTTPGDDSRRHQIDQLIIKSYLLSTRAEDLQESLPEMQKHSDFEDARKQHMEFLASYLAQYMA</sequence>
<evidence type="ECO:0000259" key="6">
    <source>
        <dbReference type="Pfam" id="PF13515"/>
    </source>
</evidence>
<gene>
    <name evidence="7" type="ORF">GKE72_00765</name>
</gene>
<evidence type="ECO:0000256" key="1">
    <source>
        <dbReference type="ARBA" id="ARBA00004141"/>
    </source>
</evidence>
<dbReference type="InterPro" id="IPR049453">
    <property type="entry name" value="Memb_transporter_dom"/>
</dbReference>
<comment type="subcellular location">
    <subcellularLocation>
        <location evidence="1">Membrane</location>
        <topology evidence="1">Multi-pass membrane protein</topology>
    </subcellularLocation>
</comment>
<comment type="caution">
    <text evidence="7">The sequence shown here is derived from an EMBL/GenBank/DDBJ whole genome shotgun (WGS) entry which is preliminary data.</text>
</comment>
<keyword evidence="3 5" id="KW-1133">Transmembrane helix</keyword>
<keyword evidence="2 5" id="KW-0812">Transmembrane</keyword>
<protein>
    <recommendedName>
        <fullName evidence="6">Integral membrane bound transporter domain-containing protein</fullName>
    </recommendedName>
</protein>
<feature type="transmembrane region" description="Helical" evidence="5">
    <location>
        <begin position="311"/>
        <end position="328"/>
    </location>
</feature>
<name>A0A844DWH9_EUBRA</name>
<feature type="transmembrane region" description="Helical" evidence="5">
    <location>
        <begin position="123"/>
        <end position="142"/>
    </location>
</feature>
<dbReference type="EMBL" id="WKRA01000001">
    <property type="protein sequence ID" value="MSD14629.1"/>
    <property type="molecule type" value="Genomic_DNA"/>
</dbReference>
<evidence type="ECO:0000313" key="7">
    <source>
        <dbReference type="EMBL" id="MSD14629.1"/>
    </source>
</evidence>
<proteinExistence type="predicted"/>
<evidence type="ECO:0000313" key="8">
    <source>
        <dbReference type="Proteomes" id="UP000431304"/>
    </source>
</evidence>
<evidence type="ECO:0000256" key="4">
    <source>
        <dbReference type="ARBA" id="ARBA00023136"/>
    </source>
</evidence>
<feature type="transmembrane region" description="Helical" evidence="5">
    <location>
        <begin position="148"/>
        <end position="167"/>
    </location>
</feature>
<feature type="transmembrane region" description="Helical" evidence="5">
    <location>
        <begin position="81"/>
        <end position="111"/>
    </location>
</feature>
<feature type="domain" description="Integral membrane bound transporter" evidence="6">
    <location>
        <begin position="322"/>
        <end position="441"/>
    </location>
</feature>
<evidence type="ECO:0000256" key="2">
    <source>
        <dbReference type="ARBA" id="ARBA00022692"/>
    </source>
</evidence>
<feature type="transmembrane region" description="Helical" evidence="5">
    <location>
        <begin position="360"/>
        <end position="377"/>
    </location>
</feature>
<evidence type="ECO:0000256" key="3">
    <source>
        <dbReference type="ARBA" id="ARBA00022989"/>
    </source>
</evidence>
<organism evidence="7 8">
    <name type="scientific">Eubacterium ramulus</name>
    <dbReference type="NCBI Taxonomy" id="39490"/>
    <lineage>
        <taxon>Bacteria</taxon>
        <taxon>Bacillati</taxon>
        <taxon>Bacillota</taxon>
        <taxon>Clostridia</taxon>
        <taxon>Eubacteriales</taxon>
        <taxon>Eubacteriaceae</taxon>
        <taxon>Eubacterium</taxon>
    </lineage>
</organism>
<feature type="transmembrane region" description="Helical" evidence="5">
    <location>
        <begin position="25"/>
        <end position="47"/>
    </location>
</feature>
<accession>A0A844DWH9</accession>
<dbReference type="Proteomes" id="UP000431304">
    <property type="component" value="Unassembled WGS sequence"/>
</dbReference>
<reference evidence="7 8" key="1">
    <citation type="journal article" date="2019" name="Nat. Med.">
        <title>A library of human gut bacterial isolates paired with longitudinal multiomics data enables mechanistic microbiome research.</title>
        <authorList>
            <person name="Poyet M."/>
            <person name="Groussin M."/>
            <person name="Gibbons S.M."/>
            <person name="Avila-Pacheco J."/>
            <person name="Jiang X."/>
            <person name="Kearney S.M."/>
            <person name="Perrotta A.R."/>
            <person name="Berdy B."/>
            <person name="Zhao S."/>
            <person name="Lieberman T.D."/>
            <person name="Swanson P.K."/>
            <person name="Smith M."/>
            <person name="Roesemann S."/>
            <person name="Alexander J.E."/>
            <person name="Rich S.A."/>
            <person name="Livny J."/>
            <person name="Vlamakis H."/>
            <person name="Clish C."/>
            <person name="Bullock K."/>
            <person name="Deik A."/>
            <person name="Scott J."/>
            <person name="Pierce K.A."/>
            <person name="Xavier R.J."/>
            <person name="Alm E.J."/>
        </authorList>
    </citation>
    <scope>NUCLEOTIDE SEQUENCE [LARGE SCALE GENOMIC DNA]</scope>
    <source>
        <strain evidence="7 8">BIOML-A3</strain>
    </source>
</reference>
<feature type="transmembrane region" description="Helical" evidence="5">
    <location>
        <begin position="429"/>
        <end position="447"/>
    </location>
</feature>
<feature type="transmembrane region" description="Helical" evidence="5">
    <location>
        <begin position="334"/>
        <end position="353"/>
    </location>
</feature>
<evidence type="ECO:0000256" key="5">
    <source>
        <dbReference type="SAM" id="Phobius"/>
    </source>
</evidence>
<dbReference type="Pfam" id="PF13515">
    <property type="entry name" value="FUSC_2"/>
    <property type="match status" value="1"/>
</dbReference>
<dbReference type="AlphaFoldDB" id="A0A844DWH9"/>